<dbReference type="STRING" id="694327.DFW101_2261"/>
<dbReference type="Pfam" id="PF00156">
    <property type="entry name" value="Pribosyltran"/>
    <property type="match status" value="1"/>
</dbReference>
<evidence type="ECO:0000313" key="3">
    <source>
        <dbReference type="EMBL" id="EHJ48266.1"/>
    </source>
</evidence>
<dbReference type="Gene3D" id="3.30.1310.20">
    <property type="entry name" value="PRTase-like"/>
    <property type="match status" value="1"/>
</dbReference>
<dbReference type="GO" id="GO:0016757">
    <property type="term" value="F:glycosyltransferase activity"/>
    <property type="evidence" value="ECO:0007669"/>
    <property type="project" value="UniProtKB-KW"/>
</dbReference>
<evidence type="ECO:0000313" key="4">
    <source>
        <dbReference type="Proteomes" id="UP000004662"/>
    </source>
</evidence>
<dbReference type="OrthoDB" id="5421180at2"/>
<dbReference type="EMBL" id="CM001368">
    <property type="protein sequence ID" value="EHJ48266.1"/>
    <property type="molecule type" value="Genomic_DNA"/>
</dbReference>
<reference evidence="4" key="1">
    <citation type="journal article" date="2015" name="Genome Announc.">
        <title>High-Quality Draft Genome Sequence of Desulfovibrio carbinoliphilus FW-101-2B, an Organic Acid-Oxidizing Sulfate-Reducing Bacterium Isolated from Uranium(VI)-Contaminated Groundwater.</title>
        <authorList>
            <person name="Ramsay B.D."/>
            <person name="Hwang C."/>
            <person name="Woo H.L."/>
            <person name="Carroll S.L."/>
            <person name="Lucas S."/>
            <person name="Han J."/>
            <person name="Lapidus A.L."/>
            <person name="Cheng J.F."/>
            <person name="Goodwin L.A."/>
            <person name="Pitluck S."/>
            <person name="Peters L."/>
            <person name="Chertkov O."/>
            <person name="Held B."/>
            <person name="Detter J.C."/>
            <person name="Han C.S."/>
            <person name="Tapia R."/>
            <person name="Land M.L."/>
            <person name="Hauser L.J."/>
            <person name="Kyrpides N.C."/>
            <person name="Ivanova N.N."/>
            <person name="Mikhailova N."/>
            <person name="Pagani I."/>
            <person name="Woyke T."/>
            <person name="Arkin A.P."/>
            <person name="Dehal P."/>
            <person name="Chivian D."/>
            <person name="Criddle C.S."/>
            <person name="Wu W."/>
            <person name="Chakraborty R."/>
            <person name="Hazen T.C."/>
            <person name="Fields M.W."/>
        </authorList>
    </citation>
    <scope>NUCLEOTIDE SEQUENCE [LARGE SCALE GENOMIC DNA]</scope>
    <source>
        <strain evidence="4">FW-101-2B</strain>
    </source>
</reference>
<feature type="domain" description="Phosphoribosyltransferase" evidence="2">
    <location>
        <begin position="43"/>
        <end position="169"/>
    </location>
</feature>
<keyword evidence="3" id="KW-0328">Glycosyltransferase</keyword>
<accession>G7QAB5</accession>
<name>G7QAB5_9BACT</name>
<gene>
    <name evidence="3" type="ORF">DFW101_2261</name>
</gene>
<proteinExistence type="predicted"/>
<dbReference type="Proteomes" id="UP000004662">
    <property type="component" value="Chromosome"/>
</dbReference>
<dbReference type="CDD" id="cd06223">
    <property type="entry name" value="PRTases_typeI"/>
    <property type="match status" value="1"/>
</dbReference>
<feature type="region of interest" description="Disordered" evidence="1">
    <location>
        <begin position="228"/>
        <end position="250"/>
    </location>
</feature>
<dbReference type="eggNOG" id="COG1926">
    <property type="taxonomic scope" value="Bacteria"/>
</dbReference>
<evidence type="ECO:0000259" key="2">
    <source>
        <dbReference type="Pfam" id="PF00156"/>
    </source>
</evidence>
<dbReference type="AlphaFoldDB" id="G7QAB5"/>
<dbReference type="RefSeq" id="WP_009181643.1">
    <property type="nucleotide sequence ID" value="NZ_CM001368.1"/>
</dbReference>
<sequence>MAARVLTHPPFDDRAGVFPDRPEAGLFLGERLAASGIAFAGAVVLAIPNGGVPVGLAVARRLRLPCDVVVVRKLQIPGNTEAGFGAVNLDGEVVLNTALVAELGLGPPDIEAEAARVGRELAAREALLRGDRPLPPLAGRTVILVDDGLASGYTMLAAIGLVRQRDAAVTVVAAPTAPRTALFRLADVADWLVVPLVCGPGPFAVARAYRHWRDLTVAETAAMLGAFAREGTQPPGPGAGPPTTKEGAKR</sequence>
<dbReference type="SUPFAM" id="SSF53271">
    <property type="entry name" value="PRTase-like"/>
    <property type="match status" value="1"/>
</dbReference>
<protein>
    <submittedName>
        <fullName evidence="3">Phosphoribosyltransferase</fullName>
    </submittedName>
</protein>
<dbReference type="InterPro" id="IPR029057">
    <property type="entry name" value="PRTase-like"/>
</dbReference>
<keyword evidence="3" id="KW-0808">Transferase</keyword>
<dbReference type="InterPro" id="IPR000836">
    <property type="entry name" value="PRTase_dom"/>
</dbReference>
<organism evidence="3 4">
    <name type="scientific">Solidesulfovibrio carbinoliphilus subsp. oakridgensis</name>
    <dbReference type="NCBI Taxonomy" id="694327"/>
    <lineage>
        <taxon>Bacteria</taxon>
        <taxon>Pseudomonadati</taxon>
        <taxon>Thermodesulfobacteriota</taxon>
        <taxon>Desulfovibrionia</taxon>
        <taxon>Desulfovibrionales</taxon>
        <taxon>Desulfovibrionaceae</taxon>
        <taxon>Solidesulfovibrio</taxon>
    </lineage>
</organism>
<keyword evidence="4" id="KW-1185">Reference proteome</keyword>
<evidence type="ECO:0000256" key="1">
    <source>
        <dbReference type="SAM" id="MobiDB-lite"/>
    </source>
</evidence>
<dbReference type="Gene3D" id="3.40.50.2020">
    <property type="match status" value="1"/>
</dbReference>
<dbReference type="HOGENOM" id="CLU_083583_0_0_7"/>
<feature type="compositionally biased region" description="Low complexity" evidence="1">
    <location>
        <begin position="241"/>
        <end position="250"/>
    </location>
</feature>